<comment type="caution">
    <text evidence="2">The sequence shown here is derived from an EMBL/GenBank/DDBJ whole genome shotgun (WGS) entry which is preliminary data.</text>
</comment>
<evidence type="ECO:0000256" key="1">
    <source>
        <dbReference type="SAM" id="SignalP"/>
    </source>
</evidence>
<sequence length="328" mass="34657">MKTSSQTFRPNRRQVVLSTLGGLAAYGASVPAWAQQKFVNILTGGQSGVYYPMGVALSQIFDKAIAGSKVTVQSTKASAENLNLLQAGRGELAFTLADALSDGWKGNKDAGFNAPLNKLRAVAGIYSNYIQIVASADSGIKTLADLKGKRISVGAPKSGTELNARAILKAAGLAYSDFGKVEYLPFGESVELMKNRQLDVTLQSAGLGVSSIRDLATSIKIVVVPIPADVIAKVGDAAYQPATIPAKTYDGQDADTPTCAIKNFLVTHQGVSDDVVYAMTKSMFEHLDQLVAAHNAAKGIKRETATSGTTVPFHPGAQKYYREVGLLK</sequence>
<name>A0ABT7NH32_9BURK</name>
<evidence type="ECO:0000313" key="3">
    <source>
        <dbReference type="Proteomes" id="UP001174908"/>
    </source>
</evidence>
<feature type="chain" id="PRO_5047138354" evidence="1">
    <location>
        <begin position="35"/>
        <end position="328"/>
    </location>
</feature>
<organism evidence="2 3">
    <name type="scientific">Variovorax dokdonensis</name>
    <dbReference type="NCBI Taxonomy" id="344883"/>
    <lineage>
        <taxon>Bacteria</taxon>
        <taxon>Pseudomonadati</taxon>
        <taxon>Pseudomonadota</taxon>
        <taxon>Betaproteobacteria</taxon>
        <taxon>Burkholderiales</taxon>
        <taxon>Comamonadaceae</taxon>
        <taxon>Variovorax</taxon>
    </lineage>
</organism>
<keyword evidence="3" id="KW-1185">Reference proteome</keyword>
<dbReference type="SUPFAM" id="SSF53850">
    <property type="entry name" value="Periplasmic binding protein-like II"/>
    <property type="match status" value="1"/>
</dbReference>
<dbReference type="InterPro" id="IPR011852">
    <property type="entry name" value="TRAP_TAXI"/>
</dbReference>
<dbReference type="EMBL" id="JASZYV010000006">
    <property type="protein sequence ID" value="MDM0047228.1"/>
    <property type="molecule type" value="Genomic_DNA"/>
</dbReference>
<reference evidence="2" key="1">
    <citation type="submission" date="2023-06" db="EMBL/GenBank/DDBJ databases">
        <authorList>
            <person name="Jiang Y."/>
            <person name="Liu Q."/>
        </authorList>
    </citation>
    <scope>NUCLEOTIDE SEQUENCE</scope>
    <source>
        <strain evidence="2">CGMCC 1.12089</strain>
    </source>
</reference>
<dbReference type="PANTHER" id="PTHR42941:SF1">
    <property type="entry name" value="SLL1037 PROTEIN"/>
    <property type="match status" value="1"/>
</dbReference>
<dbReference type="NCBIfam" id="TIGR02122">
    <property type="entry name" value="TRAP_TAXI"/>
    <property type="match status" value="1"/>
</dbReference>
<gene>
    <name evidence="2" type="ORF">QTH91_22235</name>
</gene>
<dbReference type="PANTHER" id="PTHR42941">
    <property type="entry name" value="SLL1037 PROTEIN"/>
    <property type="match status" value="1"/>
</dbReference>
<evidence type="ECO:0000313" key="2">
    <source>
        <dbReference type="EMBL" id="MDM0047228.1"/>
    </source>
</evidence>
<feature type="signal peptide" evidence="1">
    <location>
        <begin position="1"/>
        <end position="34"/>
    </location>
</feature>
<dbReference type="RefSeq" id="WP_286662345.1">
    <property type="nucleotide sequence ID" value="NZ_JASZYV010000006.1"/>
</dbReference>
<dbReference type="Gene3D" id="3.40.190.10">
    <property type="entry name" value="Periplasmic binding protein-like II"/>
    <property type="match status" value="2"/>
</dbReference>
<dbReference type="Pfam" id="PF16868">
    <property type="entry name" value="NMT1_3"/>
    <property type="match status" value="1"/>
</dbReference>
<keyword evidence="1" id="KW-0732">Signal</keyword>
<protein>
    <submittedName>
        <fullName evidence="2">TAXI family TRAP transporter solute-binding subunit</fullName>
    </submittedName>
</protein>
<proteinExistence type="predicted"/>
<dbReference type="Proteomes" id="UP001174908">
    <property type="component" value="Unassembled WGS sequence"/>
</dbReference>
<dbReference type="CDD" id="cd13567">
    <property type="entry name" value="PBP2_TtGluBP"/>
    <property type="match status" value="1"/>
</dbReference>
<accession>A0ABT7NH32</accession>